<comment type="caution">
    <text evidence="3">The sequence shown here is derived from an EMBL/GenBank/DDBJ whole genome shotgun (WGS) entry which is preliminary data.</text>
</comment>
<dbReference type="PANTHER" id="PTHR31964:SF113">
    <property type="entry name" value="USPA DOMAIN-CONTAINING PROTEIN"/>
    <property type="match status" value="1"/>
</dbReference>
<feature type="domain" description="UspA" evidence="2">
    <location>
        <begin position="9"/>
        <end position="146"/>
    </location>
</feature>
<name>A0ABR5EZQ6_9ACTN</name>
<sequence>MVDAQRRAPVLVGVDGSAGSEAALRWAYRTAALECRPVTALLAWTADGLPRNVYREATAASHRGLTRAAAEMLDRSVARVPMPDPPVEVSTRVVNTDTVSALLQHGEQAAMTVVGAAGHGPLGRLLVGSVSQGLVHHASRPVVVVRGTDVGERSDQRPMIVGVDGSPASLAALRWAAERASLCRVPLRLIHAYALSATPLPQRLEKIYQGLREHGWRVLDEATATVEGTFDVAVTADAVVDAPGRTLVRESSSAQLVATGARGHGGFAALLLGSTGHQCVLHAACPVAVVRP</sequence>
<evidence type="ECO:0000313" key="3">
    <source>
        <dbReference type="EMBL" id="KLL09941.1"/>
    </source>
</evidence>
<dbReference type="EMBL" id="JWIO01000050">
    <property type="protein sequence ID" value="KLL09941.1"/>
    <property type="molecule type" value="Genomic_DNA"/>
</dbReference>
<dbReference type="InterPro" id="IPR014729">
    <property type="entry name" value="Rossmann-like_a/b/a_fold"/>
</dbReference>
<proteinExistence type="inferred from homology"/>
<dbReference type="SUPFAM" id="SSF52402">
    <property type="entry name" value="Adenine nucleotide alpha hydrolases-like"/>
    <property type="match status" value="2"/>
</dbReference>
<dbReference type="PANTHER" id="PTHR31964">
    <property type="entry name" value="ADENINE NUCLEOTIDE ALPHA HYDROLASES-LIKE SUPERFAMILY PROTEIN"/>
    <property type="match status" value="1"/>
</dbReference>
<gene>
    <name evidence="3" type="ORF">FrCorBMG51_21465</name>
</gene>
<evidence type="ECO:0000259" key="2">
    <source>
        <dbReference type="Pfam" id="PF00582"/>
    </source>
</evidence>
<accession>A0ABR5EZQ6</accession>
<keyword evidence="4" id="KW-1185">Reference proteome</keyword>
<comment type="similarity">
    <text evidence="1">Belongs to the universal stress protein A family.</text>
</comment>
<organism evidence="3 4">
    <name type="scientific">Protofrankia coriariae</name>
    <dbReference type="NCBI Taxonomy" id="1562887"/>
    <lineage>
        <taxon>Bacteria</taxon>
        <taxon>Bacillati</taxon>
        <taxon>Actinomycetota</taxon>
        <taxon>Actinomycetes</taxon>
        <taxon>Frankiales</taxon>
        <taxon>Frankiaceae</taxon>
        <taxon>Protofrankia</taxon>
    </lineage>
</organism>
<dbReference type="RefSeq" id="WP_047224811.1">
    <property type="nucleotide sequence ID" value="NZ_JWIO01000050.1"/>
</dbReference>
<evidence type="ECO:0000256" key="1">
    <source>
        <dbReference type="ARBA" id="ARBA00008791"/>
    </source>
</evidence>
<reference evidence="3 4" key="1">
    <citation type="submission" date="2014-12" db="EMBL/GenBank/DDBJ databases">
        <title>Frankia sp. BMG5.1 draft genome.</title>
        <authorList>
            <person name="Gtari M."/>
            <person name="Ghodhbane-Gtari F."/>
            <person name="Nouioui I."/>
            <person name="Ktari A."/>
            <person name="Hezbri K."/>
            <person name="Mimouni W."/>
            <person name="Sbissi I."/>
            <person name="Ayari A."/>
            <person name="Yamanaka T."/>
            <person name="Normand P."/>
            <person name="Tisa L.S."/>
            <person name="Boudabous A."/>
        </authorList>
    </citation>
    <scope>NUCLEOTIDE SEQUENCE [LARGE SCALE GENOMIC DNA]</scope>
    <source>
        <strain evidence="3 4">BMG5.1</strain>
    </source>
</reference>
<dbReference type="Proteomes" id="UP000035425">
    <property type="component" value="Unassembled WGS sequence"/>
</dbReference>
<dbReference type="InterPro" id="IPR006016">
    <property type="entry name" value="UspA"/>
</dbReference>
<feature type="domain" description="UspA" evidence="2">
    <location>
        <begin position="157"/>
        <end position="291"/>
    </location>
</feature>
<evidence type="ECO:0000313" key="4">
    <source>
        <dbReference type="Proteomes" id="UP000035425"/>
    </source>
</evidence>
<dbReference type="InterPro" id="IPR006015">
    <property type="entry name" value="Universal_stress_UspA"/>
</dbReference>
<dbReference type="Pfam" id="PF00582">
    <property type="entry name" value="Usp"/>
    <property type="match status" value="2"/>
</dbReference>
<dbReference type="PRINTS" id="PR01438">
    <property type="entry name" value="UNVRSLSTRESS"/>
</dbReference>
<dbReference type="Gene3D" id="3.40.50.620">
    <property type="entry name" value="HUPs"/>
    <property type="match status" value="2"/>
</dbReference>
<protein>
    <submittedName>
        <fullName evidence="3">Universal stress protein UspA</fullName>
    </submittedName>
</protein>